<feature type="compositionally biased region" description="Basic residues" evidence="1">
    <location>
        <begin position="175"/>
        <end position="184"/>
    </location>
</feature>
<proteinExistence type="predicted"/>
<dbReference type="AlphaFoldDB" id="A0A8B6DTZ1"/>
<dbReference type="EMBL" id="UYJE01003927">
    <property type="protein sequence ID" value="VDI23457.1"/>
    <property type="molecule type" value="Genomic_DNA"/>
</dbReference>
<reference evidence="2" key="1">
    <citation type="submission" date="2018-11" db="EMBL/GenBank/DDBJ databases">
        <authorList>
            <person name="Alioto T."/>
            <person name="Alioto T."/>
        </authorList>
    </citation>
    <scope>NUCLEOTIDE SEQUENCE</scope>
</reference>
<organism evidence="2 3">
    <name type="scientific">Mytilus galloprovincialis</name>
    <name type="common">Mediterranean mussel</name>
    <dbReference type="NCBI Taxonomy" id="29158"/>
    <lineage>
        <taxon>Eukaryota</taxon>
        <taxon>Metazoa</taxon>
        <taxon>Spiralia</taxon>
        <taxon>Lophotrochozoa</taxon>
        <taxon>Mollusca</taxon>
        <taxon>Bivalvia</taxon>
        <taxon>Autobranchia</taxon>
        <taxon>Pteriomorphia</taxon>
        <taxon>Mytilida</taxon>
        <taxon>Mytiloidea</taxon>
        <taxon>Mytilidae</taxon>
        <taxon>Mytilinae</taxon>
        <taxon>Mytilus</taxon>
    </lineage>
</organism>
<dbReference type="OrthoDB" id="6151726at2759"/>
<protein>
    <submittedName>
        <fullName evidence="2">Uncharacterized protein</fullName>
    </submittedName>
</protein>
<feature type="compositionally biased region" description="Polar residues" evidence="1">
    <location>
        <begin position="161"/>
        <end position="173"/>
    </location>
</feature>
<name>A0A8B6DTZ1_MYTGA</name>
<evidence type="ECO:0000313" key="3">
    <source>
        <dbReference type="Proteomes" id="UP000596742"/>
    </source>
</evidence>
<evidence type="ECO:0000256" key="1">
    <source>
        <dbReference type="SAM" id="MobiDB-lite"/>
    </source>
</evidence>
<dbReference type="Proteomes" id="UP000596742">
    <property type="component" value="Unassembled WGS sequence"/>
</dbReference>
<gene>
    <name evidence="2" type="ORF">MGAL_10B021513</name>
</gene>
<sequence>MQGVAGEGVTILSAKKKLIAIAKDELIMFLKAYEANPCSWTHIIAEMMVNVTGLNQDLQDLYRRYTVKQLKLRLSTKLGKLMATPLEKIADEEVRNQIRKIKELELRLTVPKTVNKDVEARETVAVDDNGPTQNAAHNSENEQQPTSSQVDTHRKKLVDGMSSNDTDKSSNSLPPKKKRKRAKRSTLDIARENQLLYNKFIRKTMPKVLKDLGVNVDSSDSESS</sequence>
<accession>A0A8B6DTZ1</accession>
<comment type="caution">
    <text evidence="2">The sequence shown here is derived from an EMBL/GenBank/DDBJ whole genome shotgun (WGS) entry which is preliminary data.</text>
</comment>
<feature type="compositionally biased region" description="Polar residues" evidence="1">
    <location>
        <begin position="130"/>
        <end position="150"/>
    </location>
</feature>
<feature type="region of interest" description="Disordered" evidence="1">
    <location>
        <begin position="119"/>
        <end position="189"/>
    </location>
</feature>
<evidence type="ECO:0000313" key="2">
    <source>
        <dbReference type="EMBL" id="VDI23457.1"/>
    </source>
</evidence>
<keyword evidence="3" id="KW-1185">Reference proteome</keyword>